<sequence length="376" mass="42985">MKNKKIILAGGTGFIGQELARHFGKDNHVVILTRKSVQSSNNRYSNKLLTAADGYNITYWRWDGKHVEKHWANEVDGSDIVINLAGKSVNCRYNKKNRARIISSRVDATRALGKAIKQVTRSPQLWINTASATIYRHAQDYPQDEFNGEICEEKDMNMPYSFLDRCRRNFNKCALTLRGRRNSTAYRDLEKDFSIQVCLAWEKAMNEITVPHTRKIIFRTAITLGKAGVMVPFLNLAKWGLGGRQGNGNQMFSWVHIHDVCAAIEWCYDHPETEGVYNLSAPNAIPNTAFMATLRKLTGHKFGLPAYDWMLELGATLIGTETELILKSRWVYPGRLLETGFRFRYNHIEDALQNIVQQTPQCCYHLFHRTKVAAIL</sequence>
<comment type="caution">
    <text evidence="3">The sequence shown here is derived from an EMBL/GenBank/DDBJ whole genome shotgun (WGS) entry which is preliminary data.</text>
</comment>
<feature type="domain" description="DUF1731" evidence="2">
    <location>
        <begin position="309"/>
        <end position="355"/>
    </location>
</feature>
<dbReference type="PANTHER" id="PTHR11092:SF0">
    <property type="entry name" value="EPIMERASE FAMILY PROTEIN SDR39U1"/>
    <property type="match status" value="1"/>
</dbReference>
<reference evidence="3 4" key="1">
    <citation type="submission" date="2019-02" db="EMBL/GenBank/DDBJ databases">
        <title>Genomic Encyclopedia of Type Strains, Phase IV (KMG-IV): sequencing the most valuable type-strain genomes for metagenomic binning, comparative biology and taxonomic classification.</title>
        <authorList>
            <person name="Goeker M."/>
        </authorList>
    </citation>
    <scope>NUCLEOTIDE SEQUENCE [LARGE SCALE GENOMIC DNA]</scope>
    <source>
        <strain evidence="3 4">DSM 18116</strain>
    </source>
</reference>
<evidence type="ECO:0000259" key="1">
    <source>
        <dbReference type="Pfam" id="PF01370"/>
    </source>
</evidence>
<evidence type="ECO:0000313" key="4">
    <source>
        <dbReference type="Proteomes" id="UP000293874"/>
    </source>
</evidence>
<gene>
    <name evidence="3" type="ORF">EV199_2838</name>
</gene>
<dbReference type="OrthoDB" id="9801773at2"/>
<dbReference type="Gene3D" id="3.40.50.720">
    <property type="entry name" value="NAD(P)-binding Rossmann-like Domain"/>
    <property type="match status" value="1"/>
</dbReference>
<dbReference type="PANTHER" id="PTHR11092">
    <property type="entry name" value="SUGAR NUCLEOTIDE EPIMERASE RELATED"/>
    <property type="match status" value="1"/>
</dbReference>
<dbReference type="Proteomes" id="UP000293874">
    <property type="component" value="Unassembled WGS sequence"/>
</dbReference>
<dbReference type="EMBL" id="SGXA01000002">
    <property type="protein sequence ID" value="RZS70939.1"/>
    <property type="molecule type" value="Genomic_DNA"/>
</dbReference>
<evidence type="ECO:0000313" key="3">
    <source>
        <dbReference type="EMBL" id="RZS70939.1"/>
    </source>
</evidence>
<dbReference type="Pfam" id="PF01370">
    <property type="entry name" value="Epimerase"/>
    <property type="match status" value="1"/>
</dbReference>
<dbReference type="InterPro" id="IPR001509">
    <property type="entry name" value="Epimerase_deHydtase"/>
</dbReference>
<dbReference type="Pfam" id="PF08338">
    <property type="entry name" value="DUF1731"/>
    <property type="match status" value="1"/>
</dbReference>
<protein>
    <recommendedName>
        <fullName evidence="5">DUF1731 domain-containing protein</fullName>
    </recommendedName>
</protein>
<accession>A0A4Q7MSS4</accession>
<dbReference type="AlphaFoldDB" id="A0A4Q7MSS4"/>
<proteinExistence type="predicted"/>
<dbReference type="SUPFAM" id="SSF51735">
    <property type="entry name" value="NAD(P)-binding Rossmann-fold domains"/>
    <property type="match status" value="1"/>
</dbReference>
<feature type="domain" description="NAD-dependent epimerase/dehydratase" evidence="1">
    <location>
        <begin position="6"/>
        <end position="147"/>
    </location>
</feature>
<evidence type="ECO:0008006" key="5">
    <source>
        <dbReference type="Google" id="ProtNLM"/>
    </source>
</evidence>
<evidence type="ECO:0000259" key="2">
    <source>
        <dbReference type="Pfam" id="PF08338"/>
    </source>
</evidence>
<dbReference type="InterPro" id="IPR013549">
    <property type="entry name" value="DUF1731"/>
</dbReference>
<name>A0A4Q7MSS4_9BACT</name>
<organism evidence="3 4">
    <name type="scientific">Pseudobacter ginsenosidimutans</name>
    <dbReference type="NCBI Taxonomy" id="661488"/>
    <lineage>
        <taxon>Bacteria</taxon>
        <taxon>Pseudomonadati</taxon>
        <taxon>Bacteroidota</taxon>
        <taxon>Chitinophagia</taxon>
        <taxon>Chitinophagales</taxon>
        <taxon>Chitinophagaceae</taxon>
        <taxon>Pseudobacter</taxon>
    </lineage>
</organism>
<dbReference type="InterPro" id="IPR036291">
    <property type="entry name" value="NAD(P)-bd_dom_sf"/>
</dbReference>
<keyword evidence="4" id="KW-1185">Reference proteome</keyword>
<dbReference type="RefSeq" id="WP_130541484.1">
    <property type="nucleotide sequence ID" value="NZ_CP042431.1"/>
</dbReference>